<comment type="caution">
    <text evidence="2">The sequence shown here is derived from an EMBL/GenBank/DDBJ whole genome shotgun (WGS) entry which is preliminary data.</text>
</comment>
<keyword evidence="1" id="KW-0812">Transmembrane</keyword>
<evidence type="ECO:0000313" key="2">
    <source>
        <dbReference type="EMBL" id="KAK0742559.1"/>
    </source>
</evidence>
<protein>
    <submittedName>
        <fullName evidence="2">Uncharacterized protein</fullName>
    </submittedName>
</protein>
<dbReference type="EMBL" id="JAUKTV010000003">
    <property type="protein sequence ID" value="KAK0742559.1"/>
    <property type="molecule type" value="Genomic_DNA"/>
</dbReference>
<dbReference type="AlphaFoldDB" id="A0AA40K1H7"/>
<feature type="transmembrane region" description="Helical" evidence="1">
    <location>
        <begin position="44"/>
        <end position="64"/>
    </location>
</feature>
<name>A0AA40K1H7_9PEZI</name>
<proteinExistence type="predicted"/>
<reference evidence="2" key="1">
    <citation type="submission" date="2023-06" db="EMBL/GenBank/DDBJ databases">
        <title>Genome-scale phylogeny and comparative genomics of the fungal order Sordariales.</title>
        <authorList>
            <consortium name="Lawrence Berkeley National Laboratory"/>
            <person name="Hensen N."/>
            <person name="Bonometti L."/>
            <person name="Westerberg I."/>
            <person name="Brannstrom I.O."/>
            <person name="Guillou S."/>
            <person name="Cros-Aarteil S."/>
            <person name="Calhoun S."/>
            <person name="Haridas S."/>
            <person name="Kuo A."/>
            <person name="Mondo S."/>
            <person name="Pangilinan J."/>
            <person name="Riley R."/>
            <person name="Labutti K."/>
            <person name="Andreopoulos B."/>
            <person name="Lipzen A."/>
            <person name="Chen C."/>
            <person name="Yanf M."/>
            <person name="Daum C."/>
            <person name="Ng V."/>
            <person name="Clum A."/>
            <person name="Steindorff A."/>
            <person name="Ohm R."/>
            <person name="Martin F."/>
            <person name="Silar P."/>
            <person name="Natvig D."/>
            <person name="Lalanne C."/>
            <person name="Gautier V."/>
            <person name="Ament-Velasquez S.L."/>
            <person name="Kruys A."/>
            <person name="Hutchinson M.I."/>
            <person name="Powell A.J."/>
            <person name="Barry K."/>
            <person name="Miller A.N."/>
            <person name="Grigoriev I.V."/>
            <person name="Debuchy R."/>
            <person name="Gladieux P."/>
            <person name="Thoren M.H."/>
            <person name="Johannesson H."/>
        </authorList>
    </citation>
    <scope>NUCLEOTIDE SEQUENCE</scope>
    <source>
        <strain evidence="2">CBS 540.89</strain>
    </source>
</reference>
<organism evidence="2 3">
    <name type="scientific">Apiosordaria backusii</name>
    <dbReference type="NCBI Taxonomy" id="314023"/>
    <lineage>
        <taxon>Eukaryota</taxon>
        <taxon>Fungi</taxon>
        <taxon>Dikarya</taxon>
        <taxon>Ascomycota</taxon>
        <taxon>Pezizomycotina</taxon>
        <taxon>Sordariomycetes</taxon>
        <taxon>Sordariomycetidae</taxon>
        <taxon>Sordariales</taxon>
        <taxon>Lasiosphaeriaceae</taxon>
        <taxon>Apiosordaria</taxon>
    </lineage>
</organism>
<accession>A0AA40K1H7</accession>
<keyword evidence="1" id="KW-1133">Transmembrane helix</keyword>
<evidence type="ECO:0000256" key="1">
    <source>
        <dbReference type="SAM" id="Phobius"/>
    </source>
</evidence>
<sequence>MDHMVGYDKAIKTMDTITAIVAIPVVYAVVQRAASVGSHSKCNLWDNAALSWLAVILIIINLPLQHQAIMNDIMRYALCRSMSLCKVWKRGAALDATFVGTYIPDLGQDSSGNCIPRQFLGTEQTPVAGLEASSSYKAQCNLRISHNAIHVQYCAIDNSSNMGRLPYPNHGARLLGVDNIDRHCNPGE</sequence>
<gene>
    <name evidence="2" type="ORF">B0T21DRAFT_409360</name>
</gene>
<keyword evidence="1" id="KW-0472">Membrane</keyword>
<dbReference type="Proteomes" id="UP001172159">
    <property type="component" value="Unassembled WGS sequence"/>
</dbReference>
<keyword evidence="3" id="KW-1185">Reference proteome</keyword>
<evidence type="ECO:0000313" key="3">
    <source>
        <dbReference type="Proteomes" id="UP001172159"/>
    </source>
</evidence>